<dbReference type="SMART" id="SM00248">
    <property type="entry name" value="ANK"/>
    <property type="match status" value="6"/>
</dbReference>
<reference evidence="4 5" key="1">
    <citation type="journal article" date="2024" name="IMA Fungus">
        <title>Apiospora arundinis, a panoply of carbohydrate-active enzymes and secondary metabolites.</title>
        <authorList>
            <person name="Sorensen T."/>
            <person name="Petersen C."/>
            <person name="Muurmann A.T."/>
            <person name="Christiansen J.V."/>
            <person name="Brundto M.L."/>
            <person name="Overgaard C.K."/>
            <person name="Boysen A.T."/>
            <person name="Wollenberg R.D."/>
            <person name="Larsen T.O."/>
            <person name="Sorensen J.L."/>
            <person name="Nielsen K.L."/>
            <person name="Sondergaard T.E."/>
        </authorList>
    </citation>
    <scope>NUCLEOTIDE SEQUENCE [LARGE SCALE GENOMIC DNA]</scope>
    <source>
        <strain evidence="4 5">AAU 773</strain>
    </source>
</reference>
<dbReference type="Proteomes" id="UP001390339">
    <property type="component" value="Unassembled WGS sequence"/>
</dbReference>
<dbReference type="PANTHER" id="PTHR24198">
    <property type="entry name" value="ANKYRIN REPEAT AND PROTEIN KINASE DOMAIN-CONTAINING PROTEIN"/>
    <property type="match status" value="1"/>
</dbReference>
<evidence type="ECO:0000256" key="2">
    <source>
        <dbReference type="ARBA" id="ARBA00023043"/>
    </source>
</evidence>
<sequence length="524" mass="59020">MMTVLDLPTELIHEILEHAIRVRGVKRGLRLRLVCKLFSVVVHRSLVKTELLDHLDKPDIVPARWPIQNYHGADQLWHDHFVHQVHRQDQAGDDEDNCYREVRDAASTYCTETGADLADTIDATCWLGLHWCHGVGAWPSREWTMKSQWRVGHQGHPHCCHPRLNLLCLAAYLGHKSLVQTLLEEDVPCYTHSHIFASPMQLAALAGHAKILRQLQEYMPECFDPRELYSFTWTPVGHELPSAVWGAANNGQVHILDMAVRNIPTRTNIVPSGSHLSHPMGPIRDTPDSKLSNMPMATSYKARWNPMELGVRDALDGAWAYATAEASSVEMLRYLLARYWKLPSERYIELLGVYSGYGNAEIVRYLLDLGADATYCFPQTHHGLAEACRHGYEDIVDMLLEAGADANLISGSDLTPTTPLTQAVAGGHLGIVRKLLARGAKVDQAAVKTALFLEHVEMWELLLPLCPPMEDIYKHRIGQWLRAEGLESMVDIIVSQISDGWEEHVERGGVDWERFFSLVGNRAD</sequence>
<feature type="repeat" description="ANK" evidence="3">
    <location>
        <begin position="379"/>
        <end position="411"/>
    </location>
</feature>
<keyword evidence="2 3" id="KW-0040">ANK repeat</keyword>
<dbReference type="InterPro" id="IPR036770">
    <property type="entry name" value="Ankyrin_rpt-contain_sf"/>
</dbReference>
<proteinExistence type="predicted"/>
<name>A0ABR2JML6_9PEZI</name>
<dbReference type="InterPro" id="IPR002110">
    <property type="entry name" value="Ankyrin_rpt"/>
</dbReference>
<dbReference type="PANTHER" id="PTHR24198:SF165">
    <property type="entry name" value="ANKYRIN REPEAT-CONTAINING PROTEIN-RELATED"/>
    <property type="match status" value="1"/>
</dbReference>
<accession>A0ABR2JML6</accession>
<feature type="repeat" description="ANK" evidence="3">
    <location>
        <begin position="415"/>
        <end position="447"/>
    </location>
</feature>
<evidence type="ECO:0000256" key="3">
    <source>
        <dbReference type="PROSITE-ProRule" id="PRU00023"/>
    </source>
</evidence>
<evidence type="ECO:0000313" key="5">
    <source>
        <dbReference type="Proteomes" id="UP001390339"/>
    </source>
</evidence>
<gene>
    <name evidence="4" type="ORF">PGQ11_001333</name>
</gene>
<dbReference type="SUPFAM" id="SSF48403">
    <property type="entry name" value="Ankyrin repeat"/>
    <property type="match status" value="1"/>
</dbReference>
<organism evidence="4 5">
    <name type="scientific">Apiospora arundinis</name>
    <dbReference type="NCBI Taxonomy" id="335852"/>
    <lineage>
        <taxon>Eukaryota</taxon>
        <taxon>Fungi</taxon>
        <taxon>Dikarya</taxon>
        <taxon>Ascomycota</taxon>
        <taxon>Pezizomycotina</taxon>
        <taxon>Sordariomycetes</taxon>
        <taxon>Xylariomycetidae</taxon>
        <taxon>Amphisphaeriales</taxon>
        <taxon>Apiosporaceae</taxon>
        <taxon>Apiospora</taxon>
    </lineage>
</organism>
<evidence type="ECO:0000256" key="1">
    <source>
        <dbReference type="ARBA" id="ARBA00022737"/>
    </source>
</evidence>
<evidence type="ECO:0000313" key="4">
    <source>
        <dbReference type="EMBL" id="KAK8880039.1"/>
    </source>
</evidence>
<dbReference type="PROSITE" id="PS50088">
    <property type="entry name" value="ANK_REPEAT"/>
    <property type="match status" value="2"/>
</dbReference>
<dbReference type="Pfam" id="PF12796">
    <property type="entry name" value="Ank_2"/>
    <property type="match status" value="1"/>
</dbReference>
<dbReference type="PROSITE" id="PS50297">
    <property type="entry name" value="ANK_REP_REGION"/>
    <property type="match status" value="1"/>
</dbReference>
<dbReference type="Gene3D" id="1.25.40.20">
    <property type="entry name" value="Ankyrin repeat-containing domain"/>
    <property type="match status" value="2"/>
</dbReference>
<keyword evidence="1" id="KW-0677">Repeat</keyword>
<comment type="caution">
    <text evidence="4">The sequence shown here is derived from an EMBL/GenBank/DDBJ whole genome shotgun (WGS) entry which is preliminary data.</text>
</comment>
<dbReference type="EMBL" id="JAPCWZ010000001">
    <property type="protein sequence ID" value="KAK8880039.1"/>
    <property type="molecule type" value="Genomic_DNA"/>
</dbReference>
<keyword evidence="5" id="KW-1185">Reference proteome</keyword>
<protein>
    <submittedName>
        <fullName evidence="4">Ankyrin repeat domain-containing protein 17</fullName>
    </submittedName>
</protein>